<dbReference type="InterPro" id="IPR024491">
    <property type="entry name" value="Se_SelK/SelG"/>
</dbReference>
<feature type="region of interest" description="Disordered" evidence="1">
    <location>
        <begin position="61"/>
        <end position="94"/>
    </location>
</feature>
<comment type="caution">
    <text evidence="3">The sequence shown here is derived from an EMBL/GenBank/DDBJ whole genome shotgun (WGS) entry which is preliminary data.</text>
</comment>
<keyword evidence="2" id="KW-0472">Membrane</keyword>
<organism evidence="3 4">
    <name type="scientific">Caenorhabditis bovis</name>
    <dbReference type="NCBI Taxonomy" id="2654633"/>
    <lineage>
        <taxon>Eukaryota</taxon>
        <taxon>Metazoa</taxon>
        <taxon>Ecdysozoa</taxon>
        <taxon>Nematoda</taxon>
        <taxon>Chromadorea</taxon>
        <taxon>Rhabditida</taxon>
        <taxon>Rhabditina</taxon>
        <taxon>Rhabditomorpha</taxon>
        <taxon>Rhabditoidea</taxon>
        <taxon>Rhabditidae</taxon>
        <taxon>Peloderinae</taxon>
        <taxon>Caenorhabditis</taxon>
    </lineage>
</organism>
<accession>A0A8S1F6K7</accession>
<evidence type="ECO:0000256" key="2">
    <source>
        <dbReference type="SAM" id="Phobius"/>
    </source>
</evidence>
<keyword evidence="4" id="KW-1185">Reference proteome</keyword>
<dbReference type="Pfam" id="PF10961">
    <property type="entry name" value="SelK_SelG"/>
    <property type="match status" value="1"/>
</dbReference>
<name>A0A8S1F6K7_9PELO</name>
<keyword evidence="2" id="KW-0812">Transmembrane</keyword>
<gene>
    <name evidence="3" type="ORF">CBOVIS_LOCUS11116</name>
</gene>
<feature type="transmembrane region" description="Helical" evidence="2">
    <location>
        <begin position="21"/>
        <end position="39"/>
    </location>
</feature>
<sequence length="107" mass="11277">MVYVDKSGNITDKKQKGIIEMITGFFMFIWLFIQSFLGLSTRPNGYTPTAIDHRQALRHRGGGGGGGIGYRPGDNQGFRRNIGRLPDSSGIAPPPMGGGCCGGGGCG</sequence>
<dbReference type="AlphaFoldDB" id="A0A8S1F6K7"/>
<keyword evidence="2" id="KW-1133">Transmembrane helix</keyword>
<evidence type="ECO:0000313" key="4">
    <source>
        <dbReference type="Proteomes" id="UP000494206"/>
    </source>
</evidence>
<dbReference type="Proteomes" id="UP000494206">
    <property type="component" value="Unassembled WGS sequence"/>
</dbReference>
<proteinExistence type="predicted"/>
<evidence type="ECO:0000256" key="1">
    <source>
        <dbReference type="SAM" id="MobiDB-lite"/>
    </source>
</evidence>
<evidence type="ECO:0000313" key="3">
    <source>
        <dbReference type="EMBL" id="CAB3409466.1"/>
    </source>
</evidence>
<protein>
    <submittedName>
        <fullName evidence="3">Uncharacterized protein</fullName>
    </submittedName>
</protein>
<reference evidence="3 4" key="1">
    <citation type="submission" date="2020-04" db="EMBL/GenBank/DDBJ databases">
        <authorList>
            <person name="Laetsch R D."/>
            <person name="Stevens L."/>
            <person name="Kumar S."/>
            <person name="Blaxter L. M."/>
        </authorList>
    </citation>
    <scope>NUCLEOTIDE SEQUENCE [LARGE SCALE GENOMIC DNA]</scope>
</reference>
<dbReference type="OrthoDB" id="167295at2759"/>
<dbReference type="EMBL" id="CADEPM010000008">
    <property type="protein sequence ID" value="CAB3409466.1"/>
    <property type="molecule type" value="Genomic_DNA"/>
</dbReference>